<evidence type="ECO:0008006" key="3">
    <source>
        <dbReference type="Google" id="ProtNLM"/>
    </source>
</evidence>
<comment type="caution">
    <text evidence="1">The sequence shown here is derived from an EMBL/GenBank/DDBJ whole genome shotgun (WGS) entry which is preliminary data.</text>
</comment>
<reference evidence="1 2" key="1">
    <citation type="journal article" date="2024" name="J Genomics">
        <title>Draft genome sequencing and assembly of Favolaschia claudopus CIRM-BRFM 2984 isolated from oak limbs.</title>
        <authorList>
            <person name="Navarro D."/>
            <person name="Drula E."/>
            <person name="Chaduli D."/>
            <person name="Cazenave R."/>
            <person name="Ahrendt S."/>
            <person name="Wang J."/>
            <person name="Lipzen A."/>
            <person name="Daum C."/>
            <person name="Barry K."/>
            <person name="Grigoriev I.V."/>
            <person name="Favel A."/>
            <person name="Rosso M.N."/>
            <person name="Martin F."/>
        </authorList>
    </citation>
    <scope>NUCLEOTIDE SEQUENCE [LARGE SCALE GENOMIC DNA]</scope>
    <source>
        <strain evidence="1 2">CIRM-BRFM 2984</strain>
    </source>
</reference>
<dbReference type="EMBL" id="JAWWNJ010000083">
    <property type="protein sequence ID" value="KAK7001403.1"/>
    <property type="molecule type" value="Genomic_DNA"/>
</dbReference>
<name>A0AAW0A691_9AGAR</name>
<keyword evidence="2" id="KW-1185">Reference proteome</keyword>
<evidence type="ECO:0000313" key="1">
    <source>
        <dbReference type="EMBL" id="KAK7001403.1"/>
    </source>
</evidence>
<dbReference type="AlphaFoldDB" id="A0AAW0A691"/>
<proteinExistence type="predicted"/>
<organism evidence="1 2">
    <name type="scientific">Favolaschia claudopus</name>
    <dbReference type="NCBI Taxonomy" id="2862362"/>
    <lineage>
        <taxon>Eukaryota</taxon>
        <taxon>Fungi</taxon>
        <taxon>Dikarya</taxon>
        <taxon>Basidiomycota</taxon>
        <taxon>Agaricomycotina</taxon>
        <taxon>Agaricomycetes</taxon>
        <taxon>Agaricomycetidae</taxon>
        <taxon>Agaricales</taxon>
        <taxon>Marasmiineae</taxon>
        <taxon>Mycenaceae</taxon>
        <taxon>Favolaschia</taxon>
    </lineage>
</organism>
<gene>
    <name evidence="1" type="ORF">R3P38DRAFT_3216978</name>
</gene>
<evidence type="ECO:0000313" key="2">
    <source>
        <dbReference type="Proteomes" id="UP001362999"/>
    </source>
</evidence>
<protein>
    <recommendedName>
        <fullName evidence="3">Testicular haploid expressed protein</fullName>
    </recommendedName>
</protein>
<sequence>MSLPAASARVPFTASGSKFIEMLDDSSDSSVSSLEAPRAPVQLALQAAPKWSPLSHKKPARRALVGGVLHRFPYSNRPSLTQDIAAERASAILHPLPTRSTPASPTVEKRIPFAFRRKSYTSPSDQFERVHSPLC</sequence>
<accession>A0AAW0A691</accession>
<dbReference type="Proteomes" id="UP001362999">
    <property type="component" value="Unassembled WGS sequence"/>
</dbReference>